<proteinExistence type="predicted"/>
<dbReference type="Pfam" id="PF01740">
    <property type="entry name" value="STAS"/>
    <property type="match status" value="1"/>
</dbReference>
<organism evidence="2 3">
    <name type="scientific">Actinoplanes philippinensis</name>
    <dbReference type="NCBI Taxonomy" id="35752"/>
    <lineage>
        <taxon>Bacteria</taxon>
        <taxon>Bacillati</taxon>
        <taxon>Actinomycetota</taxon>
        <taxon>Actinomycetes</taxon>
        <taxon>Micromonosporales</taxon>
        <taxon>Micromonosporaceae</taxon>
        <taxon>Actinoplanes</taxon>
    </lineage>
</organism>
<keyword evidence="3" id="KW-1185">Reference proteome</keyword>
<sequence>MTGPAEVIRDVAGARVVVLPADLDESMADRLRPVLIEAAEAGRDLVIDMGDAATIDPAGLGLLVRAHRAARQHDATLCLVAPSRFVLTVLHTMRLDGVFPIFPDQRTALSAPIRPAAVA</sequence>
<feature type="domain" description="STAS" evidence="1">
    <location>
        <begin position="4"/>
        <end position="112"/>
    </location>
</feature>
<evidence type="ECO:0000313" key="3">
    <source>
        <dbReference type="Proteomes" id="UP000199645"/>
    </source>
</evidence>
<reference evidence="2 3" key="1">
    <citation type="submission" date="2016-10" db="EMBL/GenBank/DDBJ databases">
        <authorList>
            <person name="de Groot N.N."/>
        </authorList>
    </citation>
    <scope>NUCLEOTIDE SEQUENCE [LARGE SCALE GENOMIC DNA]</scope>
    <source>
        <strain evidence="2 3">DSM 43019</strain>
    </source>
</reference>
<evidence type="ECO:0000313" key="2">
    <source>
        <dbReference type="EMBL" id="SFF35812.1"/>
    </source>
</evidence>
<gene>
    <name evidence="2" type="ORF">SAMN05421541_109176</name>
</gene>
<dbReference type="GO" id="GO:0043856">
    <property type="term" value="F:anti-sigma factor antagonist activity"/>
    <property type="evidence" value="ECO:0007669"/>
    <property type="project" value="TreeGrafter"/>
</dbReference>
<dbReference type="Gene3D" id="3.30.750.24">
    <property type="entry name" value="STAS domain"/>
    <property type="match status" value="1"/>
</dbReference>
<dbReference type="EMBL" id="FONV01000009">
    <property type="protein sequence ID" value="SFF35812.1"/>
    <property type="molecule type" value="Genomic_DNA"/>
</dbReference>
<dbReference type="RefSeq" id="WP_093617835.1">
    <property type="nucleotide sequence ID" value="NZ_BOMT01000053.1"/>
</dbReference>
<dbReference type="PROSITE" id="PS50801">
    <property type="entry name" value="STAS"/>
    <property type="match status" value="1"/>
</dbReference>
<name>A0A1I2I0S8_9ACTN</name>
<dbReference type="InterPro" id="IPR036513">
    <property type="entry name" value="STAS_dom_sf"/>
</dbReference>
<protein>
    <submittedName>
        <fullName evidence="2">Anti-sigma B factor antagonist</fullName>
    </submittedName>
</protein>
<dbReference type="STRING" id="35752.SAMN05421541_109176"/>
<dbReference type="PANTHER" id="PTHR33495">
    <property type="entry name" value="ANTI-SIGMA FACTOR ANTAGONIST TM_1081-RELATED-RELATED"/>
    <property type="match status" value="1"/>
</dbReference>
<accession>A0A1I2I0S8</accession>
<dbReference type="OrthoDB" id="5456061at2"/>
<dbReference type="SUPFAM" id="SSF52091">
    <property type="entry name" value="SpoIIaa-like"/>
    <property type="match status" value="1"/>
</dbReference>
<evidence type="ECO:0000259" key="1">
    <source>
        <dbReference type="PROSITE" id="PS50801"/>
    </source>
</evidence>
<dbReference type="CDD" id="cd07043">
    <property type="entry name" value="STAS_anti-anti-sigma_factors"/>
    <property type="match status" value="1"/>
</dbReference>
<dbReference type="InterPro" id="IPR002645">
    <property type="entry name" value="STAS_dom"/>
</dbReference>
<dbReference type="AlphaFoldDB" id="A0A1I2I0S8"/>
<dbReference type="Proteomes" id="UP000199645">
    <property type="component" value="Unassembled WGS sequence"/>
</dbReference>
<dbReference type="PANTHER" id="PTHR33495:SF2">
    <property type="entry name" value="ANTI-SIGMA FACTOR ANTAGONIST TM_1081-RELATED"/>
    <property type="match status" value="1"/>
</dbReference>